<sequence>MIGLASLATARPTVFRPEITGAPTINDQQLNSNGSLSSDGTSIYDQSDGVCPDTYDAPAYPQYIRDGIKYLRGKSSCQAGFQAGHTFCQRVSCSYKSAIYVCNENNEAPASPSCDAVADHAQHILDNCQETSMGLHITQGQVGDIYGDYYVSVEYGDC</sequence>
<dbReference type="PANTHER" id="PTHR35605:SF1">
    <property type="entry name" value="ECP2 EFFECTOR PROTEIN DOMAIN-CONTAINING PROTEIN-RELATED"/>
    <property type="match status" value="1"/>
</dbReference>
<reference evidence="1 2" key="1">
    <citation type="submission" date="2023-01" db="EMBL/GenBank/DDBJ databases">
        <title>Analysis of 21 Apiospora genomes using comparative genomics revels a genus with tremendous synthesis potential of carbohydrate active enzymes and secondary metabolites.</title>
        <authorList>
            <person name="Sorensen T."/>
        </authorList>
    </citation>
    <scope>NUCLEOTIDE SEQUENCE [LARGE SCALE GENOMIC DNA]</scope>
    <source>
        <strain evidence="1 2">CBS 20057</strain>
    </source>
</reference>
<comment type="caution">
    <text evidence="1">The sequence shown here is derived from an EMBL/GenBank/DDBJ whole genome shotgun (WGS) entry which is preliminary data.</text>
</comment>
<organism evidence="1 2">
    <name type="scientific">Apiospora marii</name>
    <dbReference type="NCBI Taxonomy" id="335849"/>
    <lineage>
        <taxon>Eukaryota</taxon>
        <taxon>Fungi</taxon>
        <taxon>Dikarya</taxon>
        <taxon>Ascomycota</taxon>
        <taxon>Pezizomycotina</taxon>
        <taxon>Sordariomycetes</taxon>
        <taxon>Xylariomycetidae</taxon>
        <taxon>Amphisphaeriales</taxon>
        <taxon>Apiosporaceae</taxon>
        <taxon>Apiospora</taxon>
    </lineage>
</organism>
<dbReference type="EMBL" id="JAQQWI010000002">
    <property type="protein sequence ID" value="KAK8037403.1"/>
    <property type="molecule type" value="Genomic_DNA"/>
</dbReference>
<dbReference type="Proteomes" id="UP001396898">
    <property type="component" value="Unassembled WGS sequence"/>
</dbReference>
<proteinExistence type="predicted"/>
<accession>A0ABR1SSV6</accession>
<protein>
    <submittedName>
        <fullName evidence="1">Uncharacterized protein</fullName>
    </submittedName>
</protein>
<dbReference type="PANTHER" id="PTHR35605">
    <property type="entry name" value="ECP2 EFFECTOR PROTEIN DOMAIN-CONTAINING PROTEIN-RELATED"/>
    <property type="match status" value="1"/>
</dbReference>
<evidence type="ECO:0000313" key="1">
    <source>
        <dbReference type="EMBL" id="KAK8037403.1"/>
    </source>
</evidence>
<gene>
    <name evidence="1" type="ORF">PG991_000749</name>
</gene>
<evidence type="ECO:0000313" key="2">
    <source>
        <dbReference type="Proteomes" id="UP001396898"/>
    </source>
</evidence>
<keyword evidence="2" id="KW-1185">Reference proteome</keyword>
<name>A0ABR1SSV6_9PEZI</name>